<protein>
    <submittedName>
        <fullName evidence="10">Ammonium transporter</fullName>
    </submittedName>
</protein>
<accession>A0A4R1F8M6</accession>
<evidence type="ECO:0000313" key="11">
    <source>
        <dbReference type="Proteomes" id="UP000294887"/>
    </source>
</evidence>
<evidence type="ECO:0000256" key="8">
    <source>
        <dbReference type="SAM" id="Phobius"/>
    </source>
</evidence>
<dbReference type="InterPro" id="IPR024041">
    <property type="entry name" value="NH4_transpt_AmtB-like_dom"/>
</dbReference>
<evidence type="ECO:0000256" key="5">
    <source>
        <dbReference type="ARBA" id="ARBA00022989"/>
    </source>
</evidence>
<feature type="domain" description="Ammonium transporter AmtB-like" evidence="9">
    <location>
        <begin position="17"/>
        <end position="421"/>
    </location>
</feature>
<dbReference type="Proteomes" id="UP000294887">
    <property type="component" value="Unassembled WGS sequence"/>
</dbReference>
<comment type="caution">
    <text evidence="10">The sequence shown here is derived from an EMBL/GenBank/DDBJ whole genome shotgun (WGS) entry which is preliminary data.</text>
</comment>
<dbReference type="InterPro" id="IPR019879">
    <property type="entry name" value="Ammonium_transptr_marine"/>
</dbReference>
<evidence type="ECO:0000256" key="2">
    <source>
        <dbReference type="ARBA" id="ARBA00005887"/>
    </source>
</evidence>
<keyword evidence="4 8" id="KW-0812">Transmembrane</keyword>
<reference evidence="10 11" key="1">
    <citation type="submission" date="2019-03" db="EMBL/GenBank/DDBJ databases">
        <title>Genomic Encyclopedia of Type Strains, Phase IV (KMG-IV): sequencing the most valuable type-strain genomes for metagenomic binning, comparative biology and taxonomic classification.</title>
        <authorList>
            <person name="Goeker M."/>
        </authorList>
    </citation>
    <scope>NUCLEOTIDE SEQUENCE [LARGE SCALE GENOMIC DNA]</scope>
    <source>
        <strain evidence="10 11">DSM 24830</strain>
    </source>
</reference>
<dbReference type="EMBL" id="SMFQ01000002">
    <property type="protein sequence ID" value="TCJ89084.1"/>
    <property type="molecule type" value="Genomic_DNA"/>
</dbReference>
<feature type="transmembrane region" description="Helical" evidence="8">
    <location>
        <begin position="142"/>
        <end position="163"/>
    </location>
</feature>
<dbReference type="GO" id="GO:0008519">
    <property type="term" value="F:ammonium channel activity"/>
    <property type="evidence" value="ECO:0007669"/>
    <property type="project" value="InterPro"/>
</dbReference>
<comment type="similarity">
    <text evidence="2">Belongs to the ammonia transporter channel (TC 1.A.11.2) family.</text>
</comment>
<dbReference type="InterPro" id="IPR018047">
    <property type="entry name" value="Ammonium_transpt_CS"/>
</dbReference>
<evidence type="ECO:0000256" key="7">
    <source>
        <dbReference type="ARBA" id="ARBA00023177"/>
    </source>
</evidence>
<feature type="transmembrane region" description="Helical" evidence="8">
    <location>
        <begin position="288"/>
        <end position="306"/>
    </location>
</feature>
<feature type="transmembrane region" description="Helical" evidence="8">
    <location>
        <begin position="225"/>
        <end position="242"/>
    </location>
</feature>
<evidence type="ECO:0000256" key="4">
    <source>
        <dbReference type="ARBA" id="ARBA00022692"/>
    </source>
</evidence>
<organism evidence="10 11">
    <name type="scientific">Cocleimonas flava</name>
    <dbReference type="NCBI Taxonomy" id="634765"/>
    <lineage>
        <taxon>Bacteria</taxon>
        <taxon>Pseudomonadati</taxon>
        <taxon>Pseudomonadota</taxon>
        <taxon>Gammaproteobacteria</taxon>
        <taxon>Thiotrichales</taxon>
        <taxon>Thiotrichaceae</taxon>
        <taxon>Cocleimonas</taxon>
    </lineage>
</organism>
<keyword evidence="5 8" id="KW-1133">Transmembrane helix</keyword>
<comment type="subcellular location">
    <subcellularLocation>
        <location evidence="1">Membrane</location>
        <topology evidence="1">Multi-pass membrane protein</topology>
    </subcellularLocation>
</comment>
<feature type="transmembrane region" description="Helical" evidence="8">
    <location>
        <begin position="262"/>
        <end position="281"/>
    </location>
</feature>
<feature type="transmembrane region" description="Helical" evidence="8">
    <location>
        <begin position="183"/>
        <end position="204"/>
    </location>
</feature>
<dbReference type="GO" id="GO:0016020">
    <property type="term" value="C:membrane"/>
    <property type="evidence" value="ECO:0007669"/>
    <property type="project" value="UniProtKB-SubCell"/>
</dbReference>
<evidence type="ECO:0000313" key="10">
    <source>
        <dbReference type="EMBL" id="TCJ89084.1"/>
    </source>
</evidence>
<sequence length="427" mass="44978">MENNIFELQYALDTFYFLVCGALVMWMAAGFAMLEAGLVRSKSTTEILTKNVALFAIACTAYLVVGYEIMYDGGMFLKDIALDGAKTAEGLTAAVLAESAEAKFDGGSVYSNASDFFFQVVFVATAMSIVSGAVAERMKLWSFLLFAVVMTAFIYPMEGSWTWGGKSVFGMYSLGDDFGFSDFAGSGIVHMAGAAAALSGVILLGARKGKYGKDGKITPIPGSNLPLATLGTFILWMGWFGFNGGSVLKLGDVANANSVAMVFLNTNAAAAGGVIVALIVARLMFGKADLTMALNGALAGLVAITAEPSTPTPLMATIIGGIGGLIVVFSIITLDKMKIDDPVGAISVHGVVGLWGLLAVPLTNDGASFFGQIMGAITIFVWVFVTSFIVWMVIKMIMGIRVSEEEEYEGVDIGECGMEAYPEFTGK</sequence>
<proteinExistence type="inferred from homology"/>
<feature type="transmembrane region" description="Helical" evidence="8">
    <location>
        <begin position="312"/>
        <end position="332"/>
    </location>
</feature>
<dbReference type="GO" id="GO:0097272">
    <property type="term" value="P:ammonium homeostasis"/>
    <property type="evidence" value="ECO:0007669"/>
    <property type="project" value="TreeGrafter"/>
</dbReference>
<keyword evidence="11" id="KW-1185">Reference proteome</keyword>
<evidence type="ECO:0000256" key="6">
    <source>
        <dbReference type="ARBA" id="ARBA00023136"/>
    </source>
</evidence>
<feature type="transmembrane region" description="Helical" evidence="8">
    <location>
        <begin position="369"/>
        <end position="394"/>
    </location>
</feature>
<keyword evidence="6 8" id="KW-0472">Membrane</keyword>
<dbReference type="RefSeq" id="WP_131904738.1">
    <property type="nucleotide sequence ID" value="NZ_BAAAFU010000008.1"/>
</dbReference>
<keyword evidence="3" id="KW-0813">Transport</keyword>
<dbReference type="PROSITE" id="PS01219">
    <property type="entry name" value="AMMONIUM_TRANSP"/>
    <property type="match status" value="1"/>
</dbReference>
<dbReference type="NCBIfam" id="TIGR03644">
    <property type="entry name" value="marine_trans_1"/>
    <property type="match status" value="1"/>
</dbReference>
<feature type="transmembrane region" description="Helical" evidence="8">
    <location>
        <begin position="15"/>
        <end position="39"/>
    </location>
</feature>
<evidence type="ECO:0000256" key="1">
    <source>
        <dbReference type="ARBA" id="ARBA00004141"/>
    </source>
</evidence>
<name>A0A4R1F8M6_9GAMM</name>
<feature type="transmembrane region" description="Helical" evidence="8">
    <location>
        <begin position="51"/>
        <end position="70"/>
    </location>
</feature>
<dbReference type="Gene3D" id="1.10.3430.10">
    <property type="entry name" value="Ammonium transporter AmtB like domains"/>
    <property type="match status" value="1"/>
</dbReference>
<dbReference type="PANTHER" id="PTHR11730:SF62">
    <property type="entry name" value="AMMONIUM TRANSPORTER SLL1017-RELATED"/>
    <property type="match status" value="1"/>
</dbReference>
<keyword evidence="7" id="KW-0924">Ammonia transport</keyword>
<dbReference type="PANTHER" id="PTHR11730">
    <property type="entry name" value="AMMONIUM TRANSPORTER"/>
    <property type="match status" value="1"/>
</dbReference>
<dbReference type="Pfam" id="PF00909">
    <property type="entry name" value="Ammonium_transp"/>
    <property type="match status" value="1"/>
</dbReference>
<evidence type="ECO:0000259" key="9">
    <source>
        <dbReference type="Pfam" id="PF00909"/>
    </source>
</evidence>
<dbReference type="OrthoDB" id="9814202at2"/>
<gene>
    <name evidence="10" type="ORF">EV695_0945</name>
</gene>
<dbReference type="AlphaFoldDB" id="A0A4R1F8M6"/>
<dbReference type="InterPro" id="IPR029020">
    <property type="entry name" value="Ammonium/urea_transptr"/>
</dbReference>
<feature type="transmembrane region" description="Helical" evidence="8">
    <location>
        <begin position="116"/>
        <end position="135"/>
    </location>
</feature>
<dbReference type="SUPFAM" id="SSF111352">
    <property type="entry name" value="Ammonium transporter"/>
    <property type="match status" value="1"/>
</dbReference>
<feature type="transmembrane region" description="Helical" evidence="8">
    <location>
        <begin position="344"/>
        <end position="363"/>
    </location>
</feature>
<evidence type="ECO:0000256" key="3">
    <source>
        <dbReference type="ARBA" id="ARBA00022448"/>
    </source>
</evidence>